<feature type="domain" description="TLDc" evidence="2">
    <location>
        <begin position="281"/>
        <end position="469"/>
    </location>
</feature>
<organism evidence="3 4">
    <name type="scientific">Acaulospora morrowiae</name>
    <dbReference type="NCBI Taxonomy" id="94023"/>
    <lineage>
        <taxon>Eukaryota</taxon>
        <taxon>Fungi</taxon>
        <taxon>Fungi incertae sedis</taxon>
        <taxon>Mucoromycota</taxon>
        <taxon>Glomeromycotina</taxon>
        <taxon>Glomeromycetes</taxon>
        <taxon>Diversisporales</taxon>
        <taxon>Acaulosporaceae</taxon>
        <taxon>Acaulospora</taxon>
    </lineage>
</organism>
<dbReference type="Pfam" id="PF07534">
    <property type="entry name" value="TLD"/>
    <property type="match status" value="1"/>
</dbReference>
<dbReference type="InterPro" id="IPR000210">
    <property type="entry name" value="BTB/POZ_dom"/>
</dbReference>
<comment type="caution">
    <text evidence="3">The sequence shown here is derived from an EMBL/GenBank/DDBJ whole genome shotgun (WGS) entry which is preliminary data.</text>
</comment>
<dbReference type="AlphaFoldDB" id="A0A9N9H4K7"/>
<dbReference type="PANTHER" id="PTHR23354">
    <property type="entry name" value="NUCLEOLAR PROTEIN 7/ESTROGEN RECEPTOR COACTIVATOR-RELATED"/>
    <property type="match status" value="1"/>
</dbReference>
<dbReference type="EMBL" id="CAJVPV010009970">
    <property type="protein sequence ID" value="CAG8646789.1"/>
    <property type="molecule type" value="Genomic_DNA"/>
</dbReference>
<dbReference type="SUPFAM" id="SSF54695">
    <property type="entry name" value="POZ domain"/>
    <property type="match status" value="1"/>
</dbReference>
<dbReference type="PROSITE" id="PS50097">
    <property type="entry name" value="BTB"/>
    <property type="match status" value="1"/>
</dbReference>
<evidence type="ECO:0000259" key="2">
    <source>
        <dbReference type="PROSITE" id="PS51886"/>
    </source>
</evidence>
<evidence type="ECO:0000313" key="4">
    <source>
        <dbReference type="Proteomes" id="UP000789342"/>
    </source>
</evidence>
<dbReference type="InterPro" id="IPR011333">
    <property type="entry name" value="SKP1/BTB/POZ_sf"/>
</dbReference>
<dbReference type="OrthoDB" id="2381294at2759"/>
<evidence type="ECO:0000313" key="3">
    <source>
        <dbReference type="EMBL" id="CAG8646789.1"/>
    </source>
</evidence>
<dbReference type="Proteomes" id="UP000789342">
    <property type="component" value="Unassembled WGS sequence"/>
</dbReference>
<dbReference type="PROSITE" id="PS51886">
    <property type="entry name" value="TLDC"/>
    <property type="match status" value="2"/>
</dbReference>
<dbReference type="Gene3D" id="3.30.710.10">
    <property type="entry name" value="Potassium Channel Kv1.1, Chain A"/>
    <property type="match status" value="1"/>
</dbReference>
<feature type="domain" description="TLDc" evidence="2">
    <location>
        <begin position="753"/>
        <end position="922"/>
    </location>
</feature>
<evidence type="ECO:0000259" key="1">
    <source>
        <dbReference type="PROSITE" id="PS50097"/>
    </source>
</evidence>
<dbReference type="InterPro" id="IPR006571">
    <property type="entry name" value="TLDc_dom"/>
</dbReference>
<sequence length="922" mass="106403">MYSYHLPEIPSNSLDTSVTSDLHDTRIEVCDRATGDVKIIDANSNVLRKRCEYFNIALSEKWARRVNNQYKLRLDVSYEAFEIILNGINNGTIIVKNPNTDILMELMLASDILLLHEFYNFLRAKLDEKKDKNKEWSDQDIVSISKVSYLIASAQDIYLICQDILAERPSILFGSPEFLSIDEDLLLRILNLDLICLPEITIFNRLIEWGIHNTPNYDTLTDDSSRINALGVTLENALQLIRYSNLSPKDRSSTLYFAQILPAAKTQKQIPPRINSPIEPTIISSRFAGLISTWIDRQDPTQQYTGVNTPFEFRLVFRMDDRTTFYDVHHKYYNGSSDRFLPTIKGHHGPSLMIMKLSSGKIIGAYNPIDWKQDIPKKMYACTTESFIFSSEDRYGTNHRLSRVRDFDCAICLESVKPSGVLLKFGEDLVFHYVKRYVTCQINNRFYEHPAILDEGGYQIVEWEIFRISRKDDQPIVVINEEIKNKILPPIKSPTDAKIIDSHFLGLIATWIGRKDPVNSRYTNYNMPFQFTTLFRMKGDETFCEERSEYYNQLTDRLLPTMKCHHGPSLMLIKLKTSGKIIGAYNPIHWGQDSGKLELQYQYTSESFIFSGEDAHGKNNRLSRVKNSYQAVLSSKLTSLSPSGIKVPDGMVLGFGNTLRFFYNEGNGRPPSVVCRISNDGSYEGLAIMPSNDYEIDEWEILRVTMKDNRTPSQIDARARQKSFSKRARSRVAPYVKPNKTIDYSFSYCDISDIVDDEFFATIATWIDRRDSPYSNDDMPFQFKCLFKMNDKSFPQKYTNQSTYNLLPTMKCHHGPSLMIIRIKDSEDIIGAYNPINWQLESSNFGNDKYVHTSESFIFCEDQLRRVKNFDKAISQTNAYPNGVLLKFGQDLIFRIKSNGFYEQPTIFPEGVYEISDWEVFR</sequence>
<reference evidence="3" key="1">
    <citation type="submission" date="2021-06" db="EMBL/GenBank/DDBJ databases">
        <authorList>
            <person name="Kallberg Y."/>
            <person name="Tangrot J."/>
            <person name="Rosling A."/>
        </authorList>
    </citation>
    <scope>NUCLEOTIDE SEQUENCE</scope>
    <source>
        <strain evidence="3">CL551</strain>
    </source>
</reference>
<keyword evidence="4" id="KW-1185">Reference proteome</keyword>
<feature type="non-terminal residue" evidence="3">
    <location>
        <position position="922"/>
    </location>
</feature>
<name>A0A9N9H4K7_9GLOM</name>
<accession>A0A9N9H4K7</accession>
<gene>
    <name evidence="3" type="ORF">AMORRO_LOCUS9770</name>
</gene>
<proteinExistence type="predicted"/>
<feature type="domain" description="BTB" evidence="1">
    <location>
        <begin position="23"/>
        <end position="97"/>
    </location>
</feature>
<protein>
    <submittedName>
        <fullName evidence="3">15517_t:CDS:1</fullName>
    </submittedName>
</protein>